<dbReference type="Proteomes" id="UP000217790">
    <property type="component" value="Unassembled WGS sequence"/>
</dbReference>
<reference evidence="2" key="1">
    <citation type="journal article" date="2017" name="Nat. Ecol. Evol.">
        <title>Genome expansion and lineage-specific genetic innovations in the forest pathogenic fungi Armillaria.</title>
        <authorList>
            <person name="Sipos G."/>
            <person name="Prasanna A.N."/>
            <person name="Walter M.C."/>
            <person name="O'Connor E."/>
            <person name="Balint B."/>
            <person name="Krizsan K."/>
            <person name="Kiss B."/>
            <person name="Hess J."/>
            <person name="Varga T."/>
            <person name="Slot J."/>
            <person name="Riley R."/>
            <person name="Boka B."/>
            <person name="Rigling D."/>
            <person name="Barry K."/>
            <person name="Lee J."/>
            <person name="Mihaltcheva S."/>
            <person name="LaButti K."/>
            <person name="Lipzen A."/>
            <person name="Waldron R."/>
            <person name="Moloney N.M."/>
            <person name="Sperisen C."/>
            <person name="Kredics L."/>
            <person name="Vagvoelgyi C."/>
            <person name="Patrignani A."/>
            <person name="Fitzpatrick D."/>
            <person name="Nagy I."/>
            <person name="Doyle S."/>
            <person name="Anderson J.B."/>
            <person name="Grigoriev I.V."/>
            <person name="Gueldener U."/>
            <person name="Muensterkoetter M."/>
            <person name="Nagy L.G."/>
        </authorList>
    </citation>
    <scope>NUCLEOTIDE SEQUENCE [LARGE SCALE GENOMIC DNA]</scope>
    <source>
        <strain evidence="2">Ar21-2</strain>
    </source>
</reference>
<dbReference type="EMBL" id="KZ293693">
    <property type="protein sequence ID" value="PBK85114.1"/>
    <property type="molecule type" value="Genomic_DNA"/>
</dbReference>
<dbReference type="InParanoid" id="A0A2H3CUJ2"/>
<dbReference type="AlphaFoldDB" id="A0A2H3CUJ2"/>
<proteinExistence type="predicted"/>
<protein>
    <submittedName>
        <fullName evidence="1">Uncharacterized protein</fullName>
    </submittedName>
</protein>
<organism evidence="1 2">
    <name type="scientific">Armillaria gallica</name>
    <name type="common">Bulbous honey fungus</name>
    <name type="synonym">Armillaria bulbosa</name>
    <dbReference type="NCBI Taxonomy" id="47427"/>
    <lineage>
        <taxon>Eukaryota</taxon>
        <taxon>Fungi</taxon>
        <taxon>Dikarya</taxon>
        <taxon>Basidiomycota</taxon>
        <taxon>Agaricomycotina</taxon>
        <taxon>Agaricomycetes</taxon>
        <taxon>Agaricomycetidae</taxon>
        <taxon>Agaricales</taxon>
        <taxon>Marasmiineae</taxon>
        <taxon>Physalacriaceae</taxon>
        <taxon>Armillaria</taxon>
    </lineage>
</organism>
<evidence type="ECO:0000313" key="2">
    <source>
        <dbReference type="Proteomes" id="UP000217790"/>
    </source>
</evidence>
<name>A0A2H3CUJ2_ARMGA</name>
<evidence type="ECO:0000313" key="1">
    <source>
        <dbReference type="EMBL" id="PBK85114.1"/>
    </source>
</evidence>
<keyword evidence="2" id="KW-1185">Reference proteome</keyword>
<accession>A0A2H3CUJ2</accession>
<gene>
    <name evidence="1" type="ORF">ARMGADRAFT_1169724</name>
</gene>
<sequence length="237" mass="26514">MFVEPLRRARLCIFLLRLPPRSLVYLRLHSDAQNHDYPRTRTSFQVAVAGTYSLTLQSRKTHELHYSAIHFMSKVARVAASFLALLVFLRVYTKTTFGIPSPKSISIPENPSQEGARLFLEFVSSREKGTFPPSPTVSVAPRHGLVVLRLFHLPSANAPSRPKATIHLVQCDHIILLVDGSVFRLIIPTYSCPAAPILEFESLEVAPDGSAFHTPTAEMLPLDDYWSMLRATDAPPR</sequence>